<dbReference type="GO" id="GO:0005634">
    <property type="term" value="C:nucleus"/>
    <property type="evidence" value="ECO:0007669"/>
    <property type="project" value="TreeGrafter"/>
</dbReference>
<keyword evidence="4 5" id="KW-0408">Iron</keyword>
<dbReference type="PROSITE" id="PS51471">
    <property type="entry name" value="FE2OG_OXY"/>
    <property type="match status" value="1"/>
</dbReference>
<feature type="compositionally biased region" description="Basic and acidic residues" evidence="6">
    <location>
        <begin position="8"/>
        <end position="17"/>
    </location>
</feature>
<dbReference type="InterPro" id="IPR005123">
    <property type="entry name" value="Oxoglu/Fe-dep_dioxygenase_dom"/>
</dbReference>
<evidence type="ECO:0000256" key="1">
    <source>
        <dbReference type="ARBA" id="ARBA00022723"/>
    </source>
</evidence>
<dbReference type="Pfam" id="PF13532">
    <property type="entry name" value="2OG-FeII_Oxy_2"/>
    <property type="match status" value="1"/>
</dbReference>
<dbReference type="InterPro" id="IPR027450">
    <property type="entry name" value="AlkB-like"/>
</dbReference>
<feature type="binding site" evidence="5">
    <location>
        <position position="250"/>
    </location>
    <ligand>
        <name>Fe cation</name>
        <dbReference type="ChEBI" id="CHEBI:24875"/>
        <note>catalytic</note>
    </ligand>
</feature>
<protein>
    <recommendedName>
        <fullName evidence="7">Fe2OG dioxygenase domain-containing protein</fullName>
    </recommendedName>
</protein>
<dbReference type="EMBL" id="ML121566">
    <property type="protein sequence ID" value="RPB20915.1"/>
    <property type="molecule type" value="Genomic_DNA"/>
</dbReference>
<dbReference type="GO" id="GO:0046872">
    <property type="term" value="F:metal ion binding"/>
    <property type="evidence" value="ECO:0007669"/>
    <property type="project" value="UniProtKB-KW"/>
</dbReference>
<dbReference type="InParanoid" id="A0A3N4LSF2"/>
<dbReference type="PANTHER" id="PTHR16557">
    <property type="entry name" value="ALKYLATED DNA REPAIR PROTEIN ALKB-RELATED"/>
    <property type="match status" value="1"/>
</dbReference>
<name>A0A3N4LSF2_9PEZI</name>
<sequence>MAGPELKPALEHAHHSPPESIRSLHKHYQKAPVESLASDPRVLDFTNLSEFHRNRLRVVGKLGGSCLQKIFDTFESGAAGGQNIENKEASLSQETEGRVDSLQFVPSLLPFSSQKALLSRLWMRDLSNPFHQTNLHLHYHIPYPNCETSTFFGYDDPEKVLLQPKDPTTHKPLTVAQMMRKKLRWMTLGGQYDWTRKLYPEMDTTEARDLLLSLPHDTATLIHSIFPSLHPQAAISNLYTPGDTLSPHRDISEASSAPLASISIGTDAIFIIGLSKGSPAANEEEGRILVVRIKSGDVILMGGESRWAWHSVPKIVPTNVGAKDNSLEEWPGSGDGGSGVNKLWAGWMKNRRVNLNVRQMWD</sequence>
<dbReference type="SUPFAM" id="SSF51197">
    <property type="entry name" value="Clavaminate synthase-like"/>
    <property type="match status" value="1"/>
</dbReference>
<gene>
    <name evidence="8" type="ORF">L211DRAFT_791409</name>
</gene>
<dbReference type="Proteomes" id="UP000267821">
    <property type="component" value="Unassembled WGS sequence"/>
</dbReference>
<dbReference type="InterPro" id="IPR037151">
    <property type="entry name" value="AlkB-like_sf"/>
</dbReference>
<organism evidence="8 9">
    <name type="scientific">Terfezia boudieri ATCC MYA-4762</name>
    <dbReference type="NCBI Taxonomy" id="1051890"/>
    <lineage>
        <taxon>Eukaryota</taxon>
        <taxon>Fungi</taxon>
        <taxon>Dikarya</taxon>
        <taxon>Ascomycota</taxon>
        <taxon>Pezizomycotina</taxon>
        <taxon>Pezizomycetes</taxon>
        <taxon>Pezizales</taxon>
        <taxon>Pezizaceae</taxon>
        <taxon>Terfezia</taxon>
    </lineage>
</organism>
<dbReference type="GO" id="GO:0005737">
    <property type="term" value="C:cytoplasm"/>
    <property type="evidence" value="ECO:0007669"/>
    <property type="project" value="TreeGrafter"/>
</dbReference>
<keyword evidence="3" id="KW-0560">Oxidoreductase</keyword>
<keyword evidence="9" id="KW-1185">Reference proteome</keyword>
<accession>A0A3N4LSF2</accession>
<evidence type="ECO:0000313" key="8">
    <source>
        <dbReference type="EMBL" id="RPB20915.1"/>
    </source>
</evidence>
<evidence type="ECO:0000256" key="6">
    <source>
        <dbReference type="SAM" id="MobiDB-lite"/>
    </source>
</evidence>
<feature type="region of interest" description="Disordered" evidence="6">
    <location>
        <begin position="1"/>
        <end position="23"/>
    </location>
</feature>
<evidence type="ECO:0000256" key="2">
    <source>
        <dbReference type="ARBA" id="ARBA00022964"/>
    </source>
</evidence>
<evidence type="ECO:0000256" key="5">
    <source>
        <dbReference type="PIRSR" id="PIRSR604574-2"/>
    </source>
</evidence>
<dbReference type="STRING" id="1051890.A0A3N4LSF2"/>
<evidence type="ECO:0000313" key="9">
    <source>
        <dbReference type="Proteomes" id="UP000267821"/>
    </source>
</evidence>
<reference evidence="8 9" key="1">
    <citation type="journal article" date="2018" name="Nat. Ecol. Evol.">
        <title>Pezizomycetes genomes reveal the molecular basis of ectomycorrhizal truffle lifestyle.</title>
        <authorList>
            <person name="Murat C."/>
            <person name="Payen T."/>
            <person name="Noel B."/>
            <person name="Kuo A."/>
            <person name="Morin E."/>
            <person name="Chen J."/>
            <person name="Kohler A."/>
            <person name="Krizsan K."/>
            <person name="Balestrini R."/>
            <person name="Da Silva C."/>
            <person name="Montanini B."/>
            <person name="Hainaut M."/>
            <person name="Levati E."/>
            <person name="Barry K.W."/>
            <person name="Belfiori B."/>
            <person name="Cichocki N."/>
            <person name="Clum A."/>
            <person name="Dockter R.B."/>
            <person name="Fauchery L."/>
            <person name="Guy J."/>
            <person name="Iotti M."/>
            <person name="Le Tacon F."/>
            <person name="Lindquist E.A."/>
            <person name="Lipzen A."/>
            <person name="Malagnac F."/>
            <person name="Mello A."/>
            <person name="Molinier V."/>
            <person name="Miyauchi S."/>
            <person name="Poulain J."/>
            <person name="Riccioni C."/>
            <person name="Rubini A."/>
            <person name="Sitrit Y."/>
            <person name="Splivallo R."/>
            <person name="Traeger S."/>
            <person name="Wang M."/>
            <person name="Zifcakova L."/>
            <person name="Wipf D."/>
            <person name="Zambonelli A."/>
            <person name="Paolocci F."/>
            <person name="Nowrousian M."/>
            <person name="Ottonello S."/>
            <person name="Baldrian P."/>
            <person name="Spatafora J.W."/>
            <person name="Henrissat B."/>
            <person name="Nagy L.G."/>
            <person name="Aury J.M."/>
            <person name="Wincker P."/>
            <person name="Grigoriev I.V."/>
            <person name="Bonfante P."/>
            <person name="Martin F.M."/>
        </authorList>
    </citation>
    <scope>NUCLEOTIDE SEQUENCE [LARGE SCALE GENOMIC DNA]</scope>
    <source>
        <strain evidence="8 9">ATCC MYA-4762</strain>
    </source>
</reference>
<evidence type="ECO:0000256" key="4">
    <source>
        <dbReference type="ARBA" id="ARBA00023004"/>
    </source>
</evidence>
<dbReference type="GO" id="GO:0051213">
    <property type="term" value="F:dioxygenase activity"/>
    <property type="evidence" value="ECO:0007669"/>
    <property type="project" value="UniProtKB-KW"/>
</dbReference>
<dbReference type="AlphaFoldDB" id="A0A3N4LSF2"/>
<dbReference type="PANTHER" id="PTHR16557:SF2">
    <property type="entry name" value="NUCLEIC ACID DIOXYGENASE ALKBH1"/>
    <property type="match status" value="1"/>
</dbReference>
<keyword evidence="2" id="KW-0223">Dioxygenase</keyword>
<comment type="cofactor">
    <cofactor evidence="5">
        <name>Fe(2+)</name>
        <dbReference type="ChEBI" id="CHEBI:29033"/>
    </cofactor>
    <text evidence="5">Binds 1 Fe(2+) ion per subunit.</text>
</comment>
<feature type="binding site" evidence="5">
    <location>
        <position position="248"/>
    </location>
    <ligand>
        <name>Fe cation</name>
        <dbReference type="ChEBI" id="CHEBI:24875"/>
        <note>catalytic</note>
    </ligand>
</feature>
<dbReference type="InterPro" id="IPR004574">
    <property type="entry name" value="Alkb"/>
</dbReference>
<evidence type="ECO:0000256" key="3">
    <source>
        <dbReference type="ARBA" id="ARBA00023002"/>
    </source>
</evidence>
<feature type="domain" description="Fe2OG dioxygenase" evidence="7">
    <location>
        <begin position="227"/>
        <end position="361"/>
    </location>
</feature>
<proteinExistence type="predicted"/>
<evidence type="ECO:0000259" key="7">
    <source>
        <dbReference type="PROSITE" id="PS51471"/>
    </source>
</evidence>
<dbReference type="OrthoDB" id="6614653at2759"/>
<feature type="binding site" evidence="5">
    <location>
        <position position="310"/>
    </location>
    <ligand>
        <name>Fe cation</name>
        <dbReference type="ChEBI" id="CHEBI:24875"/>
        <note>catalytic</note>
    </ligand>
</feature>
<dbReference type="Gene3D" id="2.60.120.590">
    <property type="entry name" value="Alpha-ketoglutarate-dependent dioxygenase AlkB-like"/>
    <property type="match status" value="1"/>
</dbReference>
<keyword evidence="1 5" id="KW-0479">Metal-binding</keyword>